<dbReference type="Proteomes" id="UP001153954">
    <property type="component" value="Unassembled WGS sequence"/>
</dbReference>
<comment type="caution">
    <text evidence="1">The sequence shown here is derived from an EMBL/GenBank/DDBJ whole genome shotgun (WGS) entry which is preliminary data.</text>
</comment>
<name>A0AAU9U8W6_EUPED</name>
<proteinExistence type="predicted"/>
<reference evidence="1" key="1">
    <citation type="submission" date="2022-03" db="EMBL/GenBank/DDBJ databases">
        <authorList>
            <person name="Tunstrom K."/>
        </authorList>
    </citation>
    <scope>NUCLEOTIDE SEQUENCE</scope>
</reference>
<gene>
    <name evidence="1" type="ORF">EEDITHA_LOCUS9979</name>
</gene>
<evidence type="ECO:0000313" key="1">
    <source>
        <dbReference type="EMBL" id="CAH2094413.1"/>
    </source>
</evidence>
<accession>A0AAU9U8W6</accession>
<evidence type="ECO:0000313" key="2">
    <source>
        <dbReference type="Proteomes" id="UP001153954"/>
    </source>
</evidence>
<organism evidence="1 2">
    <name type="scientific">Euphydryas editha</name>
    <name type="common">Edith's checkerspot</name>
    <dbReference type="NCBI Taxonomy" id="104508"/>
    <lineage>
        <taxon>Eukaryota</taxon>
        <taxon>Metazoa</taxon>
        <taxon>Ecdysozoa</taxon>
        <taxon>Arthropoda</taxon>
        <taxon>Hexapoda</taxon>
        <taxon>Insecta</taxon>
        <taxon>Pterygota</taxon>
        <taxon>Neoptera</taxon>
        <taxon>Endopterygota</taxon>
        <taxon>Lepidoptera</taxon>
        <taxon>Glossata</taxon>
        <taxon>Ditrysia</taxon>
        <taxon>Papilionoidea</taxon>
        <taxon>Nymphalidae</taxon>
        <taxon>Nymphalinae</taxon>
        <taxon>Euphydryas</taxon>
    </lineage>
</organism>
<dbReference type="EMBL" id="CAKOGL010000014">
    <property type="protein sequence ID" value="CAH2094413.1"/>
    <property type="molecule type" value="Genomic_DNA"/>
</dbReference>
<keyword evidence="2" id="KW-1185">Reference proteome</keyword>
<dbReference type="AlphaFoldDB" id="A0AAU9U8W6"/>
<protein>
    <submittedName>
        <fullName evidence="1">Uncharacterized protein</fullName>
    </submittedName>
</protein>
<sequence length="88" mass="10074">MGRVGIVDCDNSLWVIVLRGSAGRSFVARAYVVRRPAAADRALLPRRARPRSPEMFAHERRRNHVFIEHSSNSGNISHHFASWRRLVI</sequence>